<evidence type="ECO:0000256" key="1">
    <source>
        <dbReference type="SAM" id="Phobius"/>
    </source>
</evidence>
<evidence type="ECO:0000313" key="2">
    <source>
        <dbReference type="EMBL" id="SAL81326.1"/>
    </source>
</evidence>
<gene>
    <name evidence="2" type="ORF">AWB67_05816</name>
</gene>
<comment type="caution">
    <text evidence="2">The sequence shown here is derived from an EMBL/GenBank/DDBJ whole genome shotgun (WGS) entry which is preliminary data.</text>
</comment>
<organism evidence="2 3">
    <name type="scientific">Caballeronia terrestris</name>
    <dbReference type="NCBI Taxonomy" id="1226301"/>
    <lineage>
        <taxon>Bacteria</taxon>
        <taxon>Pseudomonadati</taxon>
        <taxon>Pseudomonadota</taxon>
        <taxon>Betaproteobacteria</taxon>
        <taxon>Burkholderiales</taxon>
        <taxon>Burkholderiaceae</taxon>
        <taxon>Caballeronia</taxon>
    </lineage>
</organism>
<sequence length="117" mass="12986">MEDLSPLDCLSIVVALIGFVSFVIQLVLLEREKRVTLVRLTKWGLLHASIVVTGLTILMLSKSSARFNVGDPDVSAPMRVGALSTKDFVAFAIIYLFIVWRSVKTLKQPSNDDVPRQ</sequence>
<dbReference type="Proteomes" id="UP000054925">
    <property type="component" value="Unassembled WGS sequence"/>
</dbReference>
<accession>A0A158KJK3</accession>
<evidence type="ECO:0000313" key="3">
    <source>
        <dbReference type="Proteomes" id="UP000054925"/>
    </source>
</evidence>
<dbReference type="OrthoDB" id="9883637at2"/>
<feature type="transmembrane region" description="Helical" evidence="1">
    <location>
        <begin position="80"/>
        <end position="100"/>
    </location>
</feature>
<feature type="transmembrane region" description="Helical" evidence="1">
    <location>
        <begin position="12"/>
        <end position="29"/>
    </location>
</feature>
<keyword evidence="1" id="KW-0812">Transmembrane</keyword>
<proteinExistence type="predicted"/>
<feature type="transmembrane region" description="Helical" evidence="1">
    <location>
        <begin position="41"/>
        <end position="60"/>
    </location>
</feature>
<protein>
    <submittedName>
        <fullName evidence="2">Uncharacterized protein</fullName>
    </submittedName>
</protein>
<dbReference type="RefSeq" id="WP_125477715.1">
    <property type="nucleotide sequence ID" value="NZ_FCOL02000061.1"/>
</dbReference>
<name>A0A158KJK3_9BURK</name>
<keyword evidence="1" id="KW-1133">Transmembrane helix</keyword>
<reference evidence="2" key="1">
    <citation type="submission" date="2016-01" db="EMBL/GenBank/DDBJ databases">
        <authorList>
            <person name="Peeters C."/>
        </authorList>
    </citation>
    <scope>NUCLEOTIDE SEQUENCE [LARGE SCALE GENOMIC DNA]</scope>
    <source>
        <strain evidence="2">LMG 22937</strain>
    </source>
</reference>
<dbReference type="EMBL" id="FCOL02000061">
    <property type="protein sequence ID" value="SAL81326.1"/>
    <property type="molecule type" value="Genomic_DNA"/>
</dbReference>
<dbReference type="AlphaFoldDB" id="A0A158KJK3"/>
<keyword evidence="1" id="KW-0472">Membrane</keyword>
<keyword evidence="3" id="KW-1185">Reference proteome</keyword>